<dbReference type="Proteomes" id="UP000198649">
    <property type="component" value="Unassembled WGS sequence"/>
</dbReference>
<proteinExistence type="predicted"/>
<keyword evidence="3" id="KW-0436">Ligase</keyword>
<dbReference type="EMBL" id="FOQG01000008">
    <property type="protein sequence ID" value="SFI42745.1"/>
    <property type="molecule type" value="Genomic_DNA"/>
</dbReference>
<dbReference type="RefSeq" id="WP_091113594.1">
    <property type="nucleotide sequence ID" value="NZ_BKAF01000015.1"/>
</dbReference>
<dbReference type="InterPro" id="IPR042099">
    <property type="entry name" value="ANL_N_sf"/>
</dbReference>
<dbReference type="STRING" id="1005945.SAMN05216561_108110"/>
<dbReference type="SUPFAM" id="SSF56801">
    <property type="entry name" value="Acetyl-CoA synthetase-like"/>
    <property type="match status" value="1"/>
</dbReference>
<evidence type="ECO:0000313" key="3">
    <source>
        <dbReference type="EMBL" id="SFI42745.1"/>
    </source>
</evidence>
<dbReference type="PANTHER" id="PTHR43767:SF1">
    <property type="entry name" value="NONRIBOSOMAL PEPTIDE SYNTHASE PES1 (EUROFUNG)-RELATED"/>
    <property type="match status" value="1"/>
</dbReference>
<dbReference type="PANTHER" id="PTHR43767">
    <property type="entry name" value="LONG-CHAIN-FATTY-ACID--COA LIGASE"/>
    <property type="match status" value="1"/>
</dbReference>
<dbReference type="InterPro" id="IPR025110">
    <property type="entry name" value="AMP-bd_C"/>
</dbReference>
<sequence length="339" mass="35959">MVNGEATVSAQVAAQVAALGRWLDAPEEPAPWVVETSGSTGRPKRVQLSRRAVLASVQATERRLGGRGRWVLALPPSYVAGLQVICRSLVAGHWPLLLDATAPRWPHDDTWFTSLVPTQLLRVLEDPEQVAALRTAHTVLLGGGPMDPALRARAEAEGLRVVATYGMAETAGGCVYDGMPLDEVALALGDGGRIRIGGPTVFDGYEDDPVQTAEVLVDGWFLTSDAGRIDQDGRLRVLGRLDDMVVSGGVNVPAAAVAARLRSHPEVAAAEVLGVPDEEWGSRVVAFVVGRVSVADVRDFVAAVHPRSWAPRQVVALDALPLLPNGKTDRLALRELAGA</sequence>
<evidence type="ECO:0000259" key="2">
    <source>
        <dbReference type="Pfam" id="PF13193"/>
    </source>
</evidence>
<dbReference type="Gene3D" id="3.30.300.30">
    <property type="match status" value="1"/>
</dbReference>
<dbReference type="InterPro" id="IPR045851">
    <property type="entry name" value="AMP-bd_C_sf"/>
</dbReference>
<evidence type="ECO:0000259" key="1">
    <source>
        <dbReference type="Pfam" id="PF00501"/>
    </source>
</evidence>
<feature type="domain" description="AMP-dependent synthetase/ligase" evidence="1">
    <location>
        <begin position="36"/>
        <end position="180"/>
    </location>
</feature>
<dbReference type="Pfam" id="PF00501">
    <property type="entry name" value="AMP-binding"/>
    <property type="match status" value="1"/>
</dbReference>
<feature type="domain" description="AMP-binding enzyme C-terminal" evidence="2">
    <location>
        <begin position="259"/>
        <end position="327"/>
    </location>
</feature>
<dbReference type="Pfam" id="PF13193">
    <property type="entry name" value="AMP-binding_C"/>
    <property type="match status" value="1"/>
</dbReference>
<keyword evidence="4" id="KW-1185">Reference proteome</keyword>
<dbReference type="OrthoDB" id="9803968at2"/>
<dbReference type="Gene3D" id="3.40.50.12780">
    <property type="entry name" value="N-terminal domain of ligase-like"/>
    <property type="match status" value="1"/>
</dbReference>
<accession>A0A1I3I434</accession>
<dbReference type="InterPro" id="IPR050237">
    <property type="entry name" value="ATP-dep_AMP-bd_enzyme"/>
</dbReference>
<protein>
    <submittedName>
        <fullName evidence="3">O-succinylbenzoic acid--CoA ligase</fullName>
    </submittedName>
</protein>
<organism evidence="3 4">
    <name type="scientific">Nocardioides psychrotolerans</name>
    <dbReference type="NCBI Taxonomy" id="1005945"/>
    <lineage>
        <taxon>Bacteria</taxon>
        <taxon>Bacillati</taxon>
        <taxon>Actinomycetota</taxon>
        <taxon>Actinomycetes</taxon>
        <taxon>Propionibacteriales</taxon>
        <taxon>Nocardioidaceae</taxon>
        <taxon>Nocardioides</taxon>
    </lineage>
</organism>
<dbReference type="InterPro" id="IPR000873">
    <property type="entry name" value="AMP-dep_synth/lig_dom"/>
</dbReference>
<name>A0A1I3I434_9ACTN</name>
<dbReference type="GO" id="GO:0016878">
    <property type="term" value="F:acid-thiol ligase activity"/>
    <property type="evidence" value="ECO:0007669"/>
    <property type="project" value="UniProtKB-ARBA"/>
</dbReference>
<evidence type="ECO:0000313" key="4">
    <source>
        <dbReference type="Proteomes" id="UP000198649"/>
    </source>
</evidence>
<gene>
    <name evidence="3" type="ORF">SAMN05216561_108110</name>
</gene>
<dbReference type="AlphaFoldDB" id="A0A1I3I434"/>
<reference evidence="3 4" key="1">
    <citation type="submission" date="2016-10" db="EMBL/GenBank/DDBJ databases">
        <authorList>
            <person name="de Groot N.N."/>
        </authorList>
    </citation>
    <scope>NUCLEOTIDE SEQUENCE [LARGE SCALE GENOMIC DNA]</scope>
    <source>
        <strain evidence="3 4">CGMCC 1.11156</strain>
    </source>
</reference>